<dbReference type="InterPro" id="IPR013780">
    <property type="entry name" value="Glyco_hydro_b"/>
</dbReference>
<dbReference type="Proteomes" id="UP000245535">
    <property type="component" value="Unassembled WGS sequence"/>
</dbReference>
<name>A0A315Z7T5_SEDFL</name>
<dbReference type="InterPro" id="IPR014756">
    <property type="entry name" value="Ig_E-set"/>
</dbReference>
<dbReference type="EMBL" id="QGDO01000004">
    <property type="protein sequence ID" value="PWJ40806.1"/>
    <property type="molecule type" value="Genomic_DNA"/>
</dbReference>
<dbReference type="Pfam" id="PF02922">
    <property type="entry name" value="CBM_48"/>
    <property type="match status" value="1"/>
</dbReference>
<evidence type="ECO:0000259" key="2">
    <source>
        <dbReference type="SMART" id="SM00642"/>
    </source>
</evidence>
<organism evidence="3 4">
    <name type="scientific">Sediminitomix flava</name>
    <dbReference type="NCBI Taxonomy" id="379075"/>
    <lineage>
        <taxon>Bacteria</taxon>
        <taxon>Pseudomonadati</taxon>
        <taxon>Bacteroidota</taxon>
        <taxon>Cytophagia</taxon>
        <taxon>Cytophagales</taxon>
        <taxon>Flammeovirgaceae</taxon>
        <taxon>Sediminitomix</taxon>
    </lineage>
</organism>
<dbReference type="CDD" id="cd11341">
    <property type="entry name" value="AmyAc_Pullulanase_LD-like"/>
    <property type="match status" value="1"/>
</dbReference>
<dbReference type="GO" id="GO:0004553">
    <property type="term" value="F:hydrolase activity, hydrolyzing O-glycosyl compounds"/>
    <property type="evidence" value="ECO:0007669"/>
    <property type="project" value="InterPro"/>
</dbReference>
<evidence type="ECO:0000313" key="4">
    <source>
        <dbReference type="Proteomes" id="UP000245535"/>
    </source>
</evidence>
<sequence>MIGHVSCKKTENKPITYATFSDMPFYEKEDLGVTYNKRATTFKIWSPVAEKVKVIIYNKDIGGTAMEEDFLQQGADGVWFLVWEGDHEGKYYTYQLKVNGKWLDETPGIYAKAVGCNGHRGQIVDLKKTNPKGWSNDKGPVVKSPTDMIIYELHVRDMTIHPSSGSKFPGKYLGLAETGTITPDSSKTGIDHLKELGITHVHILPAFDYKSIDESKLDQPQFNWGYDPQNYNAPEGSYATDPHNGATRIKEFKEMVKAFHENGIGVIMDVVYNHTFDAGKSSFNQEVPKYYYRLNADSTYSDASACGNETASDLPMMRKYMVESIAYWAEEYHIDGFRFDLMGIHDVETMNDIAKKLKSINPSSFVYGEGWTASDSPLPIGERAIKANVPKLVNVAAFSDDMRDGVKGSWSGHKEKGFVSGKSGMDESVKFGIVASTQHEQIDYEKVNYSDTAWANEPTQTINYVSCHDNHTLYDKLKESNEKASEKQIKAMHKLANAIILTSQGVPFLHAGVEMLRTKYGVENSYNSPDSINQIHWDWKETNKDTFDYYKGLIEVRKAHPAFRMPTTAMIQKYLEFIPTKDDLLINYSIDGNANNDKASRILVFYNGSTRSKRVKVPKGKWKVIVNHEAANPDGIKDIKGGTHTINASSALILTQEEESK</sequence>
<dbReference type="NCBIfam" id="TIGR02104">
    <property type="entry name" value="pulA_typeI"/>
    <property type="match status" value="1"/>
</dbReference>
<evidence type="ECO:0000313" key="3">
    <source>
        <dbReference type="EMBL" id="PWJ40806.1"/>
    </source>
</evidence>
<dbReference type="Pfam" id="PF21653">
    <property type="entry name" value="pulA_all-beta"/>
    <property type="match status" value="1"/>
</dbReference>
<dbReference type="SUPFAM" id="SSF81296">
    <property type="entry name" value="E set domains"/>
    <property type="match status" value="1"/>
</dbReference>
<gene>
    <name evidence="3" type="ORF">BC781_10465</name>
</gene>
<dbReference type="AlphaFoldDB" id="A0A315Z7T5"/>
<dbReference type="InterPro" id="IPR013783">
    <property type="entry name" value="Ig-like_fold"/>
</dbReference>
<dbReference type="Pfam" id="PF00128">
    <property type="entry name" value="Alpha-amylase"/>
    <property type="match status" value="1"/>
</dbReference>
<dbReference type="Gene3D" id="2.60.40.1180">
    <property type="entry name" value="Golgi alpha-mannosidase II"/>
    <property type="match status" value="1"/>
</dbReference>
<dbReference type="GO" id="GO:0005975">
    <property type="term" value="P:carbohydrate metabolic process"/>
    <property type="evidence" value="ECO:0007669"/>
    <property type="project" value="InterPro"/>
</dbReference>
<dbReference type="InterPro" id="IPR004193">
    <property type="entry name" value="Glyco_hydro_13_N"/>
</dbReference>
<evidence type="ECO:0000256" key="1">
    <source>
        <dbReference type="ARBA" id="ARBA00008061"/>
    </source>
</evidence>
<dbReference type="SMART" id="SM00642">
    <property type="entry name" value="Aamy"/>
    <property type="match status" value="1"/>
</dbReference>
<dbReference type="InterPro" id="IPR049117">
    <property type="entry name" value="pulA_all-beta"/>
</dbReference>
<accession>A0A315Z7T5</accession>
<keyword evidence="4" id="KW-1185">Reference proteome</keyword>
<feature type="domain" description="Glycosyl hydrolase family 13 catalytic" evidence="2">
    <location>
        <begin position="180"/>
        <end position="557"/>
    </location>
</feature>
<dbReference type="InterPro" id="IPR006047">
    <property type="entry name" value="GH13_cat_dom"/>
</dbReference>
<dbReference type="SUPFAM" id="SSF51445">
    <property type="entry name" value="(Trans)glycosidases"/>
    <property type="match status" value="1"/>
</dbReference>
<dbReference type="PANTHER" id="PTHR43002">
    <property type="entry name" value="GLYCOGEN DEBRANCHING ENZYME"/>
    <property type="match status" value="1"/>
</dbReference>
<dbReference type="InterPro" id="IPR017853">
    <property type="entry name" value="GH"/>
</dbReference>
<comment type="similarity">
    <text evidence="1">Belongs to the glycosyl hydrolase 13 family.</text>
</comment>
<dbReference type="Gene3D" id="3.20.20.80">
    <property type="entry name" value="Glycosidases"/>
    <property type="match status" value="1"/>
</dbReference>
<dbReference type="Gene3D" id="2.60.40.10">
    <property type="entry name" value="Immunoglobulins"/>
    <property type="match status" value="1"/>
</dbReference>
<dbReference type="CDD" id="cd02860">
    <property type="entry name" value="E_set_Pullulanase"/>
    <property type="match status" value="1"/>
</dbReference>
<proteinExistence type="inferred from homology"/>
<reference evidence="3 4" key="1">
    <citation type="submission" date="2018-03" db="EMBL/GenBank/DDBJ databases">
        <title>Genomic Encyclopedia of Archaeal and Bacterial Type Strains, Phase II (KMG-II): from individual species to whole genera.</title>
        <authorList>
            <person name="Goeker M."/>
        </authorList>
    </citation>
    <scope>NUCLEOTIDE SEQUENCE [LARGE SCALE GENOMIC DNA]</scope>
    <source>
        <strain evidence="3 4">DSM 28229</strain>
    </source>
</reference>
<protein>
    <submittedName>
        <fullName evidence="3">Pullulanase</fullName>
    </submittedName>
</protein>
<comment type="caution">
    <text evidence="3">The sequence shown here is derived from an EMBL/GenBank/DDBJ whole genome shotgun (WGS) entry which is preliminary data.</text>
</comment>
<dbReference type="InterPro" id="IPR011840">
    <property type="entry name" value="PulA_typeI"/>
</dbReference>